<dbReference type="Proteomes" id="UP000077280">
    <property type="component" value="Unassembled WGS sequence"/>
</dbReference>
<dbReference type="EMBL" id="WERX01000050">
    <property type="protein sequence ID" value="MDV7695234.1"/>
    <property type="molecule type" value="Genomic_DNA"/>
</dbReference>
<reference evidence="10" key="2">
    <citation type="submission" date="2019-10" db="EMBL/GenBank/DDBJ databases">
        <title>Malate fermentation in French cider.</title>
        <authorList>
            <person name="Cousin F.J."/>
            <person name="Medina Fernandez S."/>
            <person name="Misery B."/>
            <person name="Laplace J.-M."/>
            <person name="Cretenet M."/>
        </authorList>
    </citation>
    <scope>NUCLEOTIDE SEQUENCE</scope>
    <source>
        <strain evidence="10">UCMA15901</strain>
    </source>
</reference>
<dbReference type="GO" id="GO:0005304">
    <property type="term" value="F:L-valine transmembrane transporter activity"/>
    <property type="evidence" value="ECO:0007669"/>
    <property type="project" value="TreeGrafter"/>
</dbReference>
<feature type="transmembrane region" description="Helical" evidence="9">
    <location>
        <begin position="119"/>
        <end position="142"/>
    </location>
</feature>
<evidence type="ECO:0000256" key="6">
    <source>
        <dbReference type="ARBA" id="ARBA00022970"/>
    </source>
</evidence>
<comment type="function">
    <text evidence="9">Component of the transport system for branched-chain amino acids.</text>
</comment>
<evidence type="ECO:0000313" key="10">
    <source>
        <dbReference type="EMBL" id="MDV7695234.1"/>
    </source>
</evidence>
<dbReference type="GO" id="GO:0015190">
    <property type="term" value="F:L-leucine transmembrane transporter activity"/>
    <property type="evidence" value="ECO:0007669"/>
    <property type="project" value="TreeGrafter"/>
</dbReference>
<evidence type="ECO:0000256" key="9">
    <source>
        <dbReference type="RuleBase" id="RU362122"/>
    </source>
</evidence>
<comment type="caution">
    <text evidence="10">The sequence shown here is derived from an EMBL/GenBank/DDBJ whole genome shotgun (WGS) entry which is preliminary data.</text>
</comment>
<dbReference type="GO" id="GO:0015820">
    <property type="term" value="P:L-leucine transport"/>
    <property type="evidence" value="ECO:0007669"/>
    <property type="project" value="TreeGrafter"/>
</dbReference>
<dbReference type="RefSeq" id="WP_068805347.1">
    <property type="nucleotide sequence ID" value="NZ_LXND01000030.1"/>
</dbReference>
<dbReference type="AlphaFoldDB" id="A0AAP5TCG8"/>
<keyword evidence="5 9" id="KW-0812">Transmembrane</keyword>
<dbReference type="Pfam" id="PF05525">
    <property type="entry name" value="Branch_AA_trans"/>
    <property type="match status" value="1"/>
</dbReference>
<gene>
    <name evidence="10" type="primary">brnQ</name>
    <name evidence="11" type="ORF">A7K95_03795</name>
    <name evidence="10" type="ORF">GA842_10330</name>
</gene>
<keyword evidence="12" id="KW-1185">Reference proteome</keyword>
<evidence type="ECO:0000256" key="2">
    <source>
        <dbReference type="ARBA" id="ARBA00008540"/>
    </source>
</evidence>
<dbReference type="GO" id="GO:0015818">
    <property type="term" value="P:isoleucine transport"/>
    <property type="evidence" value="ECO:0007669"/>
    <property type="project" value="TreeGrafter"/>
</dbReference>
<feature type="transmembrane region" description="Helical" evidence="9">
    <location>
        <begin position="427"/>
        <end position="444"/>
    </location>
</feature>
<evidence type="ECO:0000313" key="12">
    <source>
        <dbReference type="Proteomes" id="UP000077280"/>
    </source>
</evidence>
<dbReference type="GO" id="GO:0015188">
    <property type="term" value="F:L-isoleucine transmembrane transporter activity"/>
    <property type="evidence" value="ECO:0007669"/>
    <property type="project" value="TreeGrafter"/>
</dbReference>
<feature type="transmembrane region" description="Helical" evidence="9">
    <location>
        <begin position="79"/>
        <end position="99"/>
    </location>
</feature>
<evidence type="ECO:0000256" key="1">
    <source>
        <dbReference type="ARBA" id="ARBA00004651"/>
    </source>
</evidence>
<comment type="similarity">
    <text evidence="2 9">Belongs to the branched chain amino acid transporter family.</text>
</comment>
<feature type="transmembrane region" description="Helical" evidence="9">
    <location>
        <begin position="280"/>
        <end position="309"/>
    </location>
</feature>
<proteinExistence type="inferred from homology"/>
<keyword evidence="7 9" id="KW-1133">Transmembrane helix</keyword>
<evidence type="ECO:0000256" key="3">
    <source>
        <dbReference type="ARBA" id="ARBA00022448"/>
    </source>
</evidence>
<feature type="transmembrane region" description="Helical" evidence="9">
    <location>
        <begin position="205"/>
        <end position="223"/>
    </location>
</feature>
<dbReference type="EMBL" id="LXND01000030">
    <property type="protein sequence ID" value="OAD64608.1"/>
    <property type="molecule type" value="Genomic_DNA"/>
</dbReference>
<dbReference type="PANTHER" id="PTHR30588:SF0">
    <property type="entry name" value="BRANCHED-CHAIN AMINO ACID PERMEASE BRNQ"/>
    <property type="match status" value="1"/>
</dbReference>
<accession>A0AAP5TCG8</accession>
<comment type="subcellular location">
    <subcellularLocation>
        <location evidence="1 9">Cell membrane</location>
        <topology evidence="1 9">Multi-pass membrane protein</topology>
    </subcellularLocation>
</comment>
<feature type="transmembrane region" description="Helical" evidence="9">
    <location>
        <begin position="376"/>
        <end position="397"/>
    </location>
</feature>
<evidence type="ECO:0000313" key="13">
    <source>
        <dbReference type="Proteomes" id="UP001275867"/>
    </source>
</evidence>
<keyword evidence="6 9" id="KW-0029">Amino-acid transport</keyword>
<keyword evidence="8 9" id="KW-0472">Membrane</keyword>
<keyword evidence="3 9" id="KW-0813">Transport</keyword>
<evidence type="ECO:0000313" key="11">
    <source>
        <dbReference type="EMBL" id="OAD64608.1"/>
    </source>
</evidence>
<dbReference type="GO" id="GO:0005886">
    <property type="term" value="C:plasma membrane"/>
    <property type="evidence" value="ECO:0007669"/>
    <property type="project" value="UniProtKB-SubCell"/>
</dbReference>
<evidence type="ECO:0000256" key="7">
    <source>
        <dbReference type="ARBA" id="ARBA00022989"/>
    </source>
</evidence>
<reference evidence="11 12" key="1">
    <citation type="submission" date="2016-05" db="EMBL/GenBank/DDBJ databases">
        <title>Draft genome sequence of Pediococcus parvulus 2.6, a probiotic beta-glucan producer strain.</title>
        <authorList>
            <person name="Mohedano M.L."/>
            <person name="Perez-Ramos A."/>
            <person name="Duenas M.T."/>
            <person name="Lamontanara A."/>
            <person name="Orru L."/>
            <person name="Spano G."/>
            <person name="Capozzi V."/>
            <person name="Lopez P."/>
        </authorList>
    </citation>
    <scope>NUCLEOTIDE SEQUENCE [LARGE SCALE GENOMIC DNA]</scope>
    <source>
        <strain evidence="11 12">2.6</strain>
    </source>
</reference>
<feature type="transmembrane region" description="Helical" evidence="9">
    <location>
        <begin position="321"/>
        <end position="340"/>
    </location>
</feature>
<feature type="transmembrane region" description="Helical" evidence="9">
    <location>
        <begin position="42"/>
        <end position="67"/>
    </location>
</feature>
<feature type="transmembrane region" description="Helical" evidence="9">
    <location>
        <begin position="12"/>
        <end position="30"/>
    </location>
</feature>
<keyword evidence="4" id="KW-1003">Cell membrane</keyword>
<feature type="transmembrane region" description="Helical" evidence="9">
    <location>
        <begin position="346"/>
        <end position="364"/>
    </location>
</feature>
<dbReference type="InterPro" id="IPR004685">
    <property type="entry name" value="Brnchd-chn_aa_trnsp_Livcs"/>
</dbReference>
<evidence type="ECO:0000256" key="5">
    <source>
        <dbReference type="ARBA" id="ARBA00022692"/>
    </source>
</evidence>
<evidence type="ECO:0000256" key="4">
    <source>
        <dbReference type="ARBA" id="ARBA00022475"/>
    </source>
</evidence>
<dbReference type="Proteomes" id="UP001275867">
    <property type="component" value="Unassembled WGS sequence"/>
</dbReference>
<dbReference type="PANTHER" id="PTHR30588">
    <property type="entry name" value="BRANCHED-CHAIN AMINO ACID TRANSPORT SYSTEM 2 CARRIER PROTEIN"/>
    <property type="match status" value="1"/>
</dbReference>
<feature type="transmembrane region" description="Helical" evidence="9">
    <location>
        <begin position="235"/>
        <end position="260"/>
    </location>
</feature>
<sequence>MEERKLTKKDYVVVSSMLFALFFGAENLIFPLHLGQLAGANWLPAALGFLVTGVLLPLLSVLAISITHSEGVYDVGKPLGPVFALVFMVLIHGTIGPLFGTPRTATVSYTVGVAPLVPAHLQTLGLVVFSAVFFALAYFLSVEQSKIVSNVGKLLNPVFLVLLVFVFFLGFSGPLGSTASQAVTTAYKTGAFTNGFLQGYNTMDALAGLAFGVTVVTAVKFMGKKNANSIAFVTARAGLFSMGFEAIIYLALILLGAMSLGKFAVSANGGVAFDQIVNHYLGVVGQSILAALITLTCLTTAIGLVAAFAQDFHKHFPKISYKTWLAFTSAASFLTANLGLNQIIAWSTPVLMFLYPLAMALILLSVFSPLFHRDSVVYKFVVTFTVVPALFDMMAAFPPVVSQSGLGKAMASFQQSYLPFAQYGMDWVVPALVGMVLGVGCYLVKRHVSLGKVPEQNQQ</sequence>
<organism evidence="10 13">
    <name type="scientific">Pediococcus parvulus</name>
    <dbReference type="NCBI Taxonomy" id="54062"/>
    <lineage>
        <taxon>Bacteria</taxon>
        <taxon>Bacillati</taxon>
        <taxon>Bacillota</taxon>
        <taxon>Bacilli</taxon>
        <taxon>Lactobacillales</taxon>
        <taxon>Lactobacillaceae</taxon>
        <taxon>Pediococcus</taxon>
    </lineage>
</organism>
<dbReference type="NCBIfam" id="TIGR00796">
    <property type="entry name" value="livcs"/>
    <property type="match status" value="1"/>
</dbReference>
<protein>
    <recommendedName>
        <fullName evidence="9">Branched-chain amino acid transport system carrier protein</fullName>
    </recommendedName>
</protein>
<evidence type="ECO:0000256" key="8">
    <source>
        <dbReference type="ARBA" id="ARBA00023136"/>
    </source>
</evidence>
<name>A0AAP5TCG8_9LACO</name>
<feature type="transmembrane region" description="Helical" evidence="9">
    <location>
        <begin position="154"/>
        <end position="171"/>
    </location>
</feature>